<dbReference type="Proteomes" id="UP000887579">
    <property type="component" value="Unplaced"/>
</dbReference>
<name>A0AC34F2H8_9BILA</name>
<reference evidence="2" key="1">
    <citation type="submission" date="2022-11" db="UniProtKB">
        <authorList>
            <consortium name="WormBaseParasite"/>
        </authorList>
    </citation>
    <scope>IDENTIFICATION</scope>
</reference>
<evidence type="ECO:0000313" key="2">
    <source>
        <dbReference type="WBParaSite" id="ES5_v2.g1125.t1"/>
    </source>
</evidence>
<sequence length="542" mass="56895">MLNRAKEVVKTEPSSTEEPTVTKNFVIIEAENKNETQIRLEPEHDVGVSNTSIVNATELPLTTVEAGQSSTLAAEVAVTEINAQLTTQQTPEPAATENVIVIGTTQLSVVEGKEEVVATEIIPKSTTTESLTPEKSASTIPAIVVGLNEDVSTTTFANEAIISDNTRTSLETILSTKAVETVTNSIPTTKEEKTLSTVTEKIIESTTPILAESVTLDSNIPVEIPVIPIEGSATGFTEGIKLVGNETTTVAPPATVEVIIEQTASTLLVAEQEKFEATTVVTVTENDIPIVIVASENKDKNDTEMSTSTISSHTDEGVHTTSSSSPDKEEITTPIKVKSTTLEAIVQSTTIKAETEVVPIIVVTDSSSTEAAKATTIVTESIAEVETIESTSSLPATKQTPQVTENISTNLASTTSVSVENGENVAVIPVIVSNEQTASKTSTSTQTPSVISDEQTNIVKEVTEVPIQTSTGIIAAIISHGSTASNVDEKIVSSTQSFLPKATESVAIISSVSTTTVTKDETTTETVPVVVANFEEGTTIVA</sequence>
<protein>
    <submittedName>
        <fullName evidence="2">Uncharacterized protein</fullName>
    </submittedName>
</protein>
<proteinExistence type="predicted"/>
<organism evidence="1 2">
    <name type="scientific">Panagrolaimus sp. ES5</name>
    <dbReference type="NCBI Taxonomy" id="591445"/>
    <lineage>
        <taxon>Eukaryota</taxon>
        <taxon>Metazoa</taxon>
        <taxon>Ecdysozoa</taxon>
        <taxon>Nematoda</taxon>
        <taxon>Chromadorea</taxon>
        <taxon>Rhabditida</taxon>
        <taxon>Tylenchina</taxon>
        <taxon>Panagrolaimomorpha</taxon>
        <taxon>Panagrolaimoidea</taxon>
        <taxon>Panagrolaimidae</taxon>
        <taxon>Panagrolaimus</taxon>
    </lineage>
</organism>
<evidence type="ECO:0000313" key="1">
    <source>
        <dbReference type="Proteomes" id="UP000887579"/>
    </source>
</evidence>
<dbReference type="WBParaSite" id="ES5_v2.g1125.t1">
    <property type="protein sequence ID" value="ES5_v2.g1125.t1"/>
    <property type="gene ID" value="ES5_v2.g1125"/>
</dbReference>
<accession>A0AC34F2H8</accession>